<name>F3FI48_PSESX</name>
<evidence type="ECO:0000313" key="2">
    <source>
        <dbReference type="Proteomes" id="UP000004471"/>
    </source>
</evidence>
<comment type="caution">
    <text evidence="1">The sequence shown here is derived from an EMBL/GenBank/DDBJ whole genome shotgun (WGS) entry which is preliminary data.</text>
</comment>
<dbReference type="AlphaFoldDB" id="F3FI48"/>
<protein>
    <submittedName>
        <fullName evidence="1">Uncharacterized protein</fullName>
    </submittedName>
</protein>
<proteinExistence type="predicted"/>
<dbReference type="Proteomes" id="UP000004471">
    <property type="component" value="Unassembled WGS sequence"/>
</dbReference>
<gene>
    <name evidence="1" type="ORF">PSYJA_13305</name>
</gene>
<organism evidence="1 2">
    <name type="scientific">Pseudomonas syringae pv. japonica str. M301072</name>
    <dbReference type="NCBI Taxonomy" id="629262"/>
    <lineage>
        <taxon>Bacteria</taxon>
        <taxon>Pseudomonadati</taxon>
        <taxon>Pseudomonadota</taxon>
        <taxon>Gammaproteobacteria</taxon>
        <taxon>Pseudomonadales</taxon>
        <taxon>Pseudomonadaceae</taxon>
        <taxon>Pseudomonas</taxon>
        <taxon>Pseudomonas syringae</taxon>
    </lineage>
</organism>
<dbReference type="EMBL" id="AEAH01000623">
    <property type="protein sequence ID" value="EGH29884.1"/>
    <property type="molecule type" value="Genomic_DNA"/>
</dbReference>
<accession>F3FI48</accession>
<reference evidence="1 2" key="1">
    <citation type="journal article" date="2011" name="PLoS Pathog.">
        <title>Dynamic evolution of pathogenicity revealed by sequencing and comparative genomics of 19 Pseudomonas syringae isolates.</title>
        <authorList>
            <person name="Baltrus D.A."/>
            <person name="Nishimura M.T."/>
            <person name="Romanchuk A."/>
            <person name="Chang J.H."/>
            <person name="Mukhtar M.S."/>
            <person name="Cherkis K."/>
            <person name="Roach J."/>
            <person name="Grant S.R."/>
            <person name="Jones C.D."/>
            <person name="Dangl J.L."/>
        </authorList>
    </citation>
    <scope>NUCLEOTIDE SEQUENCE [LARGE SCALE GENOMIC DNA]</scope>
    <source>
        <strain evidence="2">M301072PT</strain>
    </source>
</reference>
<dbReference type="HOGENOM" id="CLU_3010949_0_0_6"/>
<dbReference type="PATRIC" id="fig|629262.5.peg.2193"/>
<sequence length="56" mass="5891">MVLGTAIGVVPIAISKVVGLLVERQVPKRRLVGGCLFGRTLAGRSLGPKLGERITH</sequence>
<evidence type="ECO:0000313" key="1">
    <source>
        <dbReference type="EMBL" id="EGH29884.1"/>
    </source>
</evidence>